<evidence type="ECO:0000259" key="7">
    <source>
        <dbReference type="Pfam" id="PF02885"/>
    </source>
</evidence>
<dbReference type="GO" id="GO:0004048">
    <property type="term" value="F:anthranilate phosphoribosyltransferase activity"/>
    <property type="evidence" value="ECO:0007669"/>
    <property type="project" value="UniProtKB-EC"/>
</dbReference>
<keyword evidence="1 5" id="KW-0328">Glycosyltransferase</keyword>
<evidence type="ECO:0000256" key="2">
    <source>
        <dbReference type="ARBA" id="ARBA00022679"/>
    </source>
</evidence>
<protein>
    <recommendedName>
        <fullName evidence="5">Anthranilate phosphoribosyltransferase</fullName>
        <ecNumber evidence="5">2.4.2.18</ecNumber>
    </recommendedName>
</protein>
<comment type="function">
    <text evidence="5">Catalyzes the transfer of the phosphoribosyl group of 5-phosphorylribose-1-pyrophosphate (PRPP) to anthranilate to yield N-(5'-phosphoribosyl)-anthranilate (PRA).</text>
</comment>
<feature type="binding site" evidence="5">
    <location>
        <position position="122"/>
    </location>
    <ligand>
        <name>5-phospho-alpha-D-ribose 1-diphosphate</name>
        <dbReference type="ChEBI" id="CHEBI:58017"/>
    </ligand>
</feature>
<reference evidence="9" key="1">
    <citation type="journal article" date="2019" name="Int. J. Syst. Evol. Microbiol.">
        <title>The Global Catalogue of Microorganisms (GCM) 10K type strain sequencing project: providing services to taxonomists for standard genome sequencing and annotation.</title>
        <authorList>
            <consortium name="The Broad Institute Genomics Platform"/>
            <consortium name="The Broad Institute Genome Sequencing Center for Infectious Disease"/>
            <person name="Wu L."/>
            <person name="Ma J."/>
        </authorList>
    </citation>
    <scope>NUCLEOTIDE SEQUENCE [LARGE SCALE GENOMIC DNA]</scope>
    <source>
        <strain evidence="9">CGMCC 1.12286</strain>
    </source>
</reference>
<keyword evidence="2 5" id="KW-0808">Transferase</keyword>
<keyword evidence="9" id="KW-1185">Reference proteome</keyword>
<dbReference type="Pfam" id="PF02885">
    <property type="entry name" value="Glycos_trans_3N"/>
    <property type="match status" value="1"/>
</dbReference>
<keyword evidence="4 5" id="KW-0057">Aromatic amino acid biosynthesis</keyword>
<sequence>MTHVIDVALRTAASGAPLDVALADEFMNELMQGRVSPIQTAGLISALAVRGEQASEIAGFARAMRRHALQMTAPVGSIDTCGTGGDGADTFNISTTVALIAAAAGIPVAKHGNRAASSKSGSADVLQALGARIDLDAAQCEQMLGRTNLCFLFAQTFHPAMKHAATVRKELGFRTIFNILGPLTNPAQTRRQVLGVFRADLVETVAQALAELGVDHVLVVHGADGLDELSISGPSTVAEVRGKDVQLRTIEPEQIGLARADVSALRGGDAQHNANVICELFNGQHGPKRDIVLLNAAAALYVGGKAKNLQQGVAQARKLIDSGAALRKLHEFVAASQAVASLDAEVVQQ</sequence>
<feature type="binding site" evidence="5">
    <location>
        <begin position="92"/>
        <end position="95"/>
    </location>
    <ligand>
        <name>5-phospho-alpha-D-ribose 1-diphosphate</name>
        <dbReference type="ChEBI" id="CHEBI:58017"/>
    </ligand>
</feature>
<feature type="binding site" evidence="5">
    <location>
        <position position="228"/>
    </location>
    <ligand>
        <name>Mg(2+)</name>
        <dbReference type="ChEBI" id="CHEBI:18420"/>
        <label>2</label>
    </ligand>
</feature>
<evidence type="ECO:0000256" key="4">
    <source>
        <dbReference type="ARBA" id="ARBA00023141"/>
    </source>
</evidence>
<dbReference type="InterPro" id="IPR017459">
    <property type="entry name" value="Glycosyl_Trfase_fam3_N_dom"/>
</dbReference>
<dbReference type="EMBL" id="JBHUCX010000050">
    <property type="protein sequence ID" value="MFD1676337.1"/>
    <property type="molecule type" value="Genomic_DNA"/>
</dbReference>
<name>A0ABW4JIY3_9BACL</name>
<feature type="domain" description="Glycosyl transferase family 3 N-terminal" evidence="7">
    <location>
        <begin position="9"/>
        <end position="68"/>
    </location>
</feature>
<comment type="cofactor">
    <cofactor evidence="5">
        <name>Mg(2+)</name>
        <dbReference type="ChEBI" id="CHEBI:18420"/>
    </cofactor>
    <text evidence="5">Binds 2 magnesium ions per monomer.</text>
</comment>
<keyword evidence="5" id="KW-0479">Metal-binding</keyword>
<feature type="binding site" evidence="5">
    <location>
        <position position="228"/>
    </location>
    <ligand>
        <name>Mg(2+)</name>
        <dbReference type="ChEBI" id="CHEBI:18420"/>
        <label>1</label>
    </ligand>
</feature>
<dbReference type="PANTHER" id="PTHR43285:SF2">
    <property type="entry name" value="ANTHRANILATE PHOSPHORIBOSYLTRANSFERASE"/>
    <property type="match status" value="1"/>
</dbReference>
<dbReference type="Gene3D" id="1.20.970.10">
    <property type="entry name" value="Transferase, Pyrimidine Nucleoside Phosphorylase, Chain C"/>
    <property type="match status" value="1"/>
</dbReference>
<comment type="similarity">
    <text evidence="5">Belongs to the anthranilate phosphoribosyltransferase family.</text>
</comment>
<evidence type="ECO:0000259" key="6">
    <source>
        <dbReference type="Pfam" id="PF00591"/>
    </source>
</evidence>
<dbReference type="Gene3D" id="3.40.1030.10">
    <property type="entry name" value="Nucleoside phosphorylase/phosphoribosyltransferase catalytic domain"/>
    <property type="match status" value="1"/>
</dbReference>
<dbReference type="Proteomes" id="UP001597079">
    <property type="component" value="Unassembled WGS sequence"/>
</dbReference>
<feature type="binding site" evidence="5">
    <location>
        <position position="94"/>
    </location>
    <ligand>
        <name>Mg(2+)</name>
        <dbReference type="ChEBI" id="CHEBI:18420"/>
        <label>1</label>
    </ligand>
</feature>
<comment type="subunit">
    <text evidence="5">Homodimer.</text>
</comment>
<dbReference type="SUPFAM" id="SSF47648">
    <property type="entry name" value="Nucleoside phosphorylase/phosphoribosyltransferase N-terminal domain"/>
    <property type="match status" value="1"/>
</dbReference>
<accession>A0ABW4JIY3</accession>
<evidence type="ECO:0000256" key="1">
    <source>
        <dbReference type="ARBA" id="ARBA00022676"/>
    </source>
</evidence>
<keyword evidence="3 5" id="KW-0822">Tryptophan biosynthesis</keyword>
<comment type="caution">
    <text evidence="8">The sequence shown here is derived from an EMBL/GenBank/DDBJ whole genome shotgun (WGS) entry which is preliminary data.</text>
</comment>
<dbReference type="InterPro" id="IPR036320">
    <property type="entry name" value="Glycosyl_Trfase_fam3_N_dom_sf"/>
</dbReference>
<keyword evidence="5" id="KW-0028">Amino-acid biosynthesis</keyword>
<dbReference type="RefSeq" id="WP_377944232.1">
    <property type="nucleotide sequence ID" value="NZ_JBHUCX010000050.1"/>
</dbReference>
<comment type="caution">
    <text evidence="5">Lacks conserved residue(s) required for the propagation of feature annotation.</text>
</comment>
<dbReference type="SUPFAM" id="SSF52418">
    <property type="entry name" value="Nucleoside phosphorylase/phosphoribosyltransferase catalytic domain"/>
    <property type="match status" value="1"/>
</dbReference>
<gene>
    <name evidence="5 8" type="primary">trpD</name>
    <name evidence="8" type="ORF">ACFSB2_16660</name>
</gene>
<evidence type="ECO:0000313" key="9">
    <source>
        <dbReference type="Proteomes" id="UP001597079"/>
    </source>
</evidence>
<feature type="domain" description="Glycosyl transferase family 3" evidence="6">
    <location>
        <begin position="78"/>
        <end position="326"/>
    </location>
</feature>
<comment type="catalytic activity">
    <reaction evidence="5">
        <text>N-(5-phospho-beta-D-ribosyl)anthranilate + diphosphate = 5-phospho-alpha-D-ribose 1-diphosphate + anthranilate</text>
        <dbReference type="Rhea" id="RHEA:11768"/>
        <dbReference type="ChEBI" id="CHEBI:16567"/>
        <dbReference type="ChEBI" id="CHEBI:18277"/>
        <dbReference type="ChEBI" id="CHEBI:33019"/>
        <dbReference type="ChEBI" id="CHEBI:58017"/>
        <dbReference type="EC" id="2.4.2.18"/>
    </reaction>
</comment>
<feature type="binding site" evidence="5">
    <location>
        <position position="113"/>
    </location>
    <ligand>
        <name>anthranilate</name>
        <dbReference type="ChEBI" id="CHEBI:16567"/>
        <label>1</label>
    </ligand>
</feature>
<evidence type="ECO:0000256" key="3">
    <source>
        <dbReference type="ARBA" id="ARBA00022822"/>
    </source>
</evidence>
<dbReference type="InterPro" id="IPR005940">
    <property type="entry name" value="Anthranilate_Pribosyl_Tfrase"/>
</dbReference>
<evidence type="ECO:0000256" key="5">
    <source>
        <dbReference type="HAMAP-Rule" id="MF_00211"/>
    </source>
</evidence>
<organism evidence="8 9">
    <name type="scientific">Alicyclobacillus fodiniaquatilis</name>
    <dbReference type="NCBI Taxonomy" id="1661150"/>
    <lineage>
        <taxon>Bacteria</taxon>
        <taxon>Bacillati</taxon>
        <taxon>Bacillota</taxon>
        <taxon>Bacilli</taxon>
        <taxon>Bacillales</taxon>
        <taxon>Alicyclobacillaceae</taxon>
        <taxon>Alicyclobacillus</taxon>
    </lineage>
</organism>
<dbReference type="HAMAP" id="MF_00211">
    <property type="entry name" value="TrpD"/>
    <property type="match status" value="1"/>
</dbReference>
<dbReference type="InterPro" id="IPR035902">
    <property type="entry name" value="Nuc_phospho_transferase"/>
</dbReference>
<feature type="binding site" evidence="5">
    <location>
        <position position="168"/>
    </location>
    <ligand>
        <name>anthranilate</name>
        <dbReference type="ChEBI" id="CHEBI:16567"/>
        <label>2</label>
    </ligand>
</feature>
<feature type="binding site" evidence="5">
    <location>
        <position position="227"/>
    </location>
    <ligand>
        <name>Mg(2+)</name>
        <dbReference type="ChEBI" id="CHEBI:18420"/>
        <label>2</label>
    </ligand>
</feature>
<dbReference type="NCBIfam" id="TIGR01245">
    <property type="entry name" value="trpD"/>
    <property type="match status" value="1"/>
</dbReference>
<comment type="pathway">
    <text evidence="5">Amino-acid biosynthesis; L-tryptophan biosynthesis; L-tryptophan from chorismate: step 2/5.</text>
</comment>
<evidence type="ECO:0000313" key="8">
    <source>
        <dbReference type="EMBL" id="MFD1676337.1"/>
    </source>
</evidence>
<dbReference type="InterPro" id="IPR000312">
    <property type="entry name" value="Glycosyl_Trfase_fam3"/>
</dbReference>
<feature type="binding site" evidence="5">
    <location>
        <begin position="110"/>
        <end position="118"/>
    </location>
    <ligand>
        <name>5-phospho-alpha-D-ribose 1-diphosphate</name>
        <dbReference type="ChEBI" id="CHEBI:58017"/>
    </ligand>
</feature>
<dbReference type="Pfam" id="PF00591">
    <property type="entry name" value="Glycos_transf_3"/>
    <property type="match status" value="1"/>
</dbReference>
<keyword evidence="5" id="KW-0460">Magnesium</keyword>
<feature type="binding site" evidence="5">
    <location>
        <begin position="85"/>
        <end position="86"/>
    </location>
    <ligand>
        <name>5-phospho-alpha-D-ribose 1-diphosphate</name>
        <dbReference type="ChEBI" id="CHEBI:58017"/>
    </ligand>
</feature>
<proteinExistence type="inferred from homology"/>
<feature type="binding site" evidence="5">
    <location>
        <position position="82"/>
    </location>
    <ligand>
        <name>anthranilate</name>
        <dbReference type="ChEBI" id="CHEBI:16567"/>
        <label>1</label>
    </ligand>
</feature>
<feature type="binding site" evidence="5">
    <location>
        <position position="82"/>
    </location>
    <ligand>
        <name>5-phospho-alpha-D-ribose 1-diphosphate</name>
        <dbReference type="ChEBI" id="CHEBI:58017"/>
    </ligand>
</feature>
<feature type="binding site" evidence="5">
    <location>
        <position position="90"/>
    </location>
    <ligand>
        <name>5-phospho-alpha-D-ribose 1-diphosphate</name>
        <dbReference type="ChEBI" id="CHEBI:58017"/>
    </ligand>
</feature>
<dbReference type="EC" id="2.4.2.18" evidence="5"/>
<dbReference type="PANTHER" id="PTHR43285">
    <property type="entry name" value="ANTHRANILATE PHOSPHORIBOSYLTRANSFERASE"/>
    <property type="match status" value="1"/>
</dbReference>